<evidence type="ECO:0000256" key="1">
    <source>
        <dbReference type="ARBA" id="ARBA00004138"/>
    </source>
</evidence>
<keyword evidence="6" id="KW-0175">Coiled coil</keyword>
<feature type="region of interest" description="Disordered" evidence="7">
    <location>
        <begin position="356"/>
        <end position="391"/>
    </location>
</feature>
<dbReference type="AlphaFoldDB" id="A0A8W8KMP1"/>
<dbReference type="InterPro" id="IPR003591">
    <property type="entry name" value="Leu-rich_rpt_typical-subtyp"/>
</dbReference>
<feature type="coiled-coil region" evidence="6">
    <location>
        <begin position="300"/>
        <end position="341"/>
    </location>
</feature>
<dbReference type="OrthoDB" id="6334211at2759"/>
<feature type="compositionally biased region" description="Basic residues" evidence="7">
    <location>
        <begin position="375"/>
        <end position="384"/>
    </location>
</feature>
<dbReference type="PANTHER" id="PTHR45973">
    <property type="entry name" value="PROTEIN PHOSPHATASE 1 REGULATORY SUBUNIT SDS22-RELATED"/>
    <property type="match status" value="1"/>
</dbReference>
<reference evidence="8" key="1">
    <citation type="submission" date="2022-08" db="UniProtKB">
        <authorList>
            <consortium name="EnsemblMetazoa"/>
        </authorList>
    </citation>
    <scope>IDENTIFICATION</scope>
    <source>
        <strain evidence="8">05x7-T-G4-1.051#20</strain>
    </source>
</reference>
<dbReference type="PROSITE" id="PS51450">
    <property type="entry name" value="LRR"/>
    <property type="match status" value="4"/>
</dbReference>
<evidence type="ECO:0000256" key="4">
    <source>
        <dbReference type="ARBA" id="ARBA00023069"/>
    </source>
</evidence>
<dbReference type="Proteomes" id="UP000005408">
    <property type="component" value="Unassembled WGS sequence"/>
</dbReference>
<keyword evidence="9" id="KW-1185">Reference proteome</keyword>
<protein>
    <submittedName>
        <fullName evidence="8">Uncharacterized protein</fullName>
    </submittedName>
</protein>
<sequence>MEKHLTQDFVERKIHSLTILPVDWGLETRGTYYELDLKMCQLRHLEYSFQWGDESDPPSRITSAIDTPSRILKMDISLNELSSLEHEAFIPLQNLRDLNASLNKITKFIGIEVLKKLYSLNLSHNSISRIENLVQSTSLVELNLSMNELEDISYMPSMMNLQVLNLNNNKIKSLDGIQALPQLRELYAQRNDVIEVIPLTSCFHLQIVNLSNNKIQSLHSTVGVLGQLKRLDVLSLHGNPIERDRSYQTDILKETNVKTLDNISVRPLPKPTVSVEHDPGASRHIQNINALKDAARQAFEERMKESRAKMEENINFMQRRILSLQNEYNDYEEKLKNDLDACLRYLDNLSATESAGVQRDHVRDSIGTPHPKVWQGRKSRHHDHQAKTDYSSIRDTERLLQFASKELSREGT</sequence>
<keyword evidence="3" id="KW-0677">Repeat</keyword>
<dbReference type="InterPro" id="IPR001611">
    <property type="entry name" value="Leu-rich_rpt"/>
</dbReference>
<evidence type="ECO:0000256" key="6">
    <source>
        <dbReference type="SAM" id="Coils"/>
    </source>
</evidence>
<evidence type="ECO:0000256" key="2">
    <source>
        <dbReference type="ARBA" id="ARBA00022614"/>
    </source>
</evidence>
<keyword evidence="5" id="KW-0966">Cell projection</keyword>
<dbReference type="SUPFAM" id="SSF52058">
    <property type="entry name" value="L domain-like"/>
    <property type="match status" value="1"/>
</dbReference>
<dbReference type="Pfam" id="PF12799">
    <property type="entry name" value="LRR_4"/>
    <property type="match status" value="1"/>
</dbReference>
<dbReference type="PANTHER" id="PTHR45973:SF9">
    <property type="entry name" value="LEUCINE-RICH REPEAT-CONTAINING PROTEIN 46"/>
    <property type="match status" value="1"/>
</dbReference>
<organism evidence="8 9">
    <name type="scientific">Magallana gigas</name>
    <name type="common">Pacific oyster</name>
    <name type="synonym">Crassostrea gigas</name>
    <dbReference type="NCBI Taxonomy" id="29159"/>
    <lineage>
        <taxon>Eukaryota</taxon>
        <taxon>Metazoa</taxon>
        <taxon>Spiralia</taxon>
        <taxon>Lophotrochozoa</taxon>
        <taxon>Mollusca</taxon>
        <taxon>Bivalvia</taxon>
        <taxon>Autobranchia</taxon>
        <taxon>Pteriomorphia</taxon>
        <taxon>Ostreida</taxon>
        <taxon>Ostreoidea</taxon>
        <taxon>Ostreidae</taxon>
        <taxon>Magallana</taxon>
    </lineage>
</organism>
<dbReference type="SMART" id="SM00369">
    <property type="entry name" value="LRR_TYP"/>
    <property type="match status" value="3"/>
</dbReference>
<keyword evidence="2" id="KW-0433">Leucine-rich repeat</keyword>
<evidence type="ECO:0000256" key="5">
    <source>
        <dbReference type="ARBA" id="ARBA00023273"/>
    </source>
</evidence>
<evidence type="ECO:0000256" key="7">
    <source>
        <dbReference type="SAM" id="MobiDB-lite"/>
    </source>
</evidence>
<dbReference type="SMART" id="SM00365">
    <property type="entry name" value="LRR_SD22"/>
    <property type="match status" value="4"/>
</dbReference>
<evidence type="ECO:0000313" key="9">
    <source>
        <dbReference type="Proteomes" id="UP000005408"/>
    </source>
</evidence>
<dbReference type="InterPro" id="IPR032675">
    <property type="entry name" value="LRR_dom_sf"/>
</dbReference>
<evidence type="ECO:0000313" key="8">
    <source>
        <dbReference type="EnsemblMetazoa" id="G2455.3:cds"/>
    </source>
</evidence>
<dbReference type="InterPro" id="IPR050576">
    <property type="entry name" value="Cilia_flagella_integrity"/>
</dbReference>
<evidence type="ECO:0000256" key="3">
    <source>
        <dbReference type="ARBA" id="ARBA00022737"/>
    </source>
</evidence>
<dbReference type="EnsemblMetazoa" id="G2455.3">
    <property type="protein sequence ID" value="G2455.3:cds"/>
    <property type="gene ID" value="G2455"/>
</dbReference>
<name>A0A8W8KMP1_MAGGI</name>
<dbReference type="OMA" id="YLFTKFW"/>
<comment type="subcellular location">
    <subcellularLocation>
        <location evidence="1">Cell projection</location>
        <location evidence="1">Cilium</location>
    </subcellularLocation>
</comment>
<dbReference type="Gene3D" id="3.80.10.10">
    <property type="entry name" value="Ribonuclease Inhibitor"/>
    <property type="match status" value="2"/>
</dbReference>
<proteinExistence type="predicted"/>
<dbReference type="InterPro" id="IPR025875">
    <property type="entry name" value="Leu-rich_rpt_4"/>
</dbReference>
<accession>A0A8W8KMP1</accession>
<keyword evidence="4" id="KW-0969">Cilium</keyword>